<reference evidence="1" key="1">
    <citation type="submission" date="2019-04" db="EMBL/GenBank/DDBJ databases">
        <title>Genome assembly of Zosterops borbonicus 15179.</title>
        <authorList>
            <person name="Leroy T."/>
            <person name="Anselmetti Y."/>
            <person name="Tilak M.-K."/>
            <person name="Nabholz B."/>
        </authorList>
    </citation>
    <scope>NUCLEOTIDE SEQUENCE</scope>
    <source>
        <strain evidence="1">HGM_15179</strain>
        <tissue evidence="1">Muscle</tissue>
    </source>
</reference>
<organism evidence="1 2">
    <name type="scientific">Zosterops borbonicus</name>
    <dbReference type="NCBI Taxonomy" id="364589"/>
    <lineage>
        <taxon>Eukaryota</taxon>
        <taxon>Metazoa</taxon>
        <taxon>Chordata</taxon>
        <taxon>Craniata</taxon>
        <taxon>Vertebrata</taxon>
        <taxon>Euteleostomi</taxon>
        <taxon>Archelosauria</taxon>
        <taxon>Archosauria</taxon>
        <taxon>Dinosauria</taxon>
        <taxon>Saurischia</taxon>
        <taxon>Theropoda</taxon>
        <taxon>Coelurosauria</taxon>
        <taxon>Aves</taxon>
        <taxon>Neognathae</taxon>
        <taxon>Neoaves</taxon>
        <taxon>Telluraves</taxon>
        <taxon>Australaves</taxon>
        <taxon>Passeriformes</taxon>
        <taxon>Sylvioidea</taxon>
        <taxon>Zosteropidae</taxon>
        <taxon>Zosterops</taxon>
    </lineage>
</organism>
<proteinExistence type="predicted"/>
<accession>A0A8K1GBA4</accession>
<dbReference type="Proteomes" id="UP000796761">
    <property type="component" value="Unassembled WGS sequence"/>
</dbReference>
<evidence type="ECO:0000313" key="2">
    <source>
        <dbReference type="Proteomes" id="UP000796761"/>
    </source>
</evidence>
<dbReference type="EMBL" id="SWJQ01000391">
    <property type="protein sequence ID" value="TRZ15007.1"/>
    <property type="molecule type" value="Genomic_DNA"/>
</dbReference>
<sequence length="113" mass="12636">MINQGYAKSDGTLGIPDATFPENSSIHQALARELFKGKLPLKKTQEYIIQAKVDKESSLGENKEYKNWTPDDGIREWGRASAIETCPYVHPLSIPGLGLSFYRGFLCSQLCEK</sequence>
<protein>
    <submittedName>
        <fullName evidence="1">Uncharacterized protein</fullName>
    </submittedName>
</protein>
<gene>
    <name evidence="1" type="ORF">HGM15179_012105</name>
</gene>
<comment type="caution">
    <text evidence="1">The sequence shown here is derived from an EMBL/GenBank/DDBJ whole genome shotgun (WGS) entry which is preliminary data.</text>
</comment>
<name>A0A8K1GBA4_9PASS</name>
<evidence type="ECO:0000313" key="1">
    <source>
        <dbReference type="EMBL" id="TRZ15007.1"/>
    </source>
</evidence>
<keyword evidence="2" id="KW-1185">Reference proteome</keyword>
<dbReference type="AlphaFoldDB" id="A0A8K1GBA4"/>